<evidence type="ECO:0000256" key="1">
    <source>
        <dbReference type="ARBA" id="ARBA00010641"/>
    </source>
</evidence>
<proteinExistence type="inferred from homology"/>
<dbReference type="Pfam" id="PF08281">
    <property type="entry name" value="Sigma70_r4_2"/>
    <property type="match status" value="1"/>
</dbReference>
<keyword evidence="4" id="KW-0804">Transcription</keyword>
<dbReference type="Proteomes" id="UP001197974">
    <property type="component" value="Chromosome"/>
</dbReference>
<dbReference type="EMBL" id="CP129013">
    <property type="protein sequence ID" value="WLR41745.1"/>
    <property type="molecule type" value="Genomic_DNA"/>
</dbReference>
<dbReference type="Gene3D" id="1.10.1740.10">
    <property type="match status" value="1"/>
</dbReference>
<dbReference type="Pfam" id="PF04542">
    <property type="entry name" value="Sigma70_r2"/>
    <property type="match status" value="1"/>
</dbReference>
<keyword evidence="3" id="KW-0731">Sigma factor</keyword>
<name>A0ABY9JTJ0_9BACI</name>
<evidence type="ECO:0000256" key="2">
    <source>
        <dbReference type="ARBA" id="ARBA00023015"/>
    </source>
</evidence>
<accession>A0ABY9JTJ0</accession>
<gene>
    <name evidence="7" type="ORF">LC087_12835</name>
</gene>
<dbReference type="InterPro" id="IPR039425">
    <property type="entry name" value="RNA_pol_sigma-70-like"/>
</dbReference>
<dbReference type="InterPro" id="IPR013325">
    <property type="entry name" value="RNA_pol_sigma_r2"/>
</dbReference>
<dbReference type="PANTHER" id="PTHR43133">
    <property type="entry name" value="RNA POLYMERASE ECF-TYPE SIGMA FACTO"/>
    <property type="match status" value="1"/>
</dbReference>
<feature type="domain" description="RNA polymerase sigma factor 70 region 4 type 2" evidence="6">
    <location>
        <begin position="89"/>
        <end position="138"/>
    </location>
</feature>
<evidence type="ECO:0000259" key="5">
    <source>
        <dbReference type="Pfam" id="PF04542"/>
    </source>
</evidence>
<feature type="domain" description="RNA polymerase sigma-70 region 2" evidence="5">
    <location>
        <begin position="2"/>
        <end position="51"/>
    </location>
</feature>
<dbReference type="RefSeq" id="WP_306019630.1">
    <property type="nucleotide sequence ID" value="NZ_CP129013.1"/>
</dbReference>
<dbReference type="InterPro" id="IPR014284">
    <property type="entry name" value="RNA_pol_sigma-70_dom"/>
</dbReference>
<evidence type="ECO:0000259" key="6">
    <source>
        <dbReference type="Pfam" id="PF08281"/>
    </source>
</evidence>
<dbReference type="NCBIfam" id="TIGR02937">
    <property type="entry name" value="sigma70-ECF"/>
    <property type="match status" value="1"/>
</dbReference>
<dbReference type="SUPFAM" id="SSF88946">
    <property type="entry name" value="Sigma2 domain of RNA polymerase sigma factors"/>
    <property type="match status" value="1"/>
</dbReference>
<protein>
    <submittedName>
        <fullName evidence="7">RNA polymerase sigma factor</fullName>
    </submittedName>
</protein>
<dbReference type="Gene3D" id="1.10.10.10">
    <property type="entry name" value="Winged helix-like DNA-binding domain superfamily/Winged helix DNA-binding domain"/>
    <property type="match status" value="1"/>
</dbReference>
<evidence type="ECO:0000313" key="8">
    <source>
        <dbReference type="Proteomes" id="UP001197974"/>
    </source>
</evidence>
<comment type="similarity">
    <text evidence="1">Belongs to the sigma-70 factor family. ECF subfamily.</text>
</comment>
<dbReference type="InterPro" id="IPR036388">
    <property type="entry name" value="WH-like_DNA-bd_sf"/>
</dbReference>
<dbReference type="SUPFAM" id="SSF88659">
    <property type="entry name" value="Sigma3 and sigma4 domains of RNA polymerase sigma factors"/>
    <property type="match status" value="1"/>
</dbReference>
<evidence type="ECO:0000256" key="4">
    <source>
        <dbReference type="ARBA" id="ARBA00023163"/>
    </source>
</evidence>
<dbReference type="InterPro" id="IPR013249">
    <property type="entry name" value="RNA_pol_sigma70_r4_t2"/>
</dbReference>
<reference evidence="7 8" key="1">
    <citation type="submission" date="2023-06" db="EMBL/GenBank/DDBJ databases">
        <title>Five Gram-positive bacteria isolated from mangrove sediments in Shenzhen, Guangdong, China.</title>
        <authorList>
            <person name="Yu S."/>
            <person name="Zheng W."/>
            <person name="Huang Y."/>
        </authorList>
    </citation>
    <scope>NUCLEOTIDE SEQUENCE [LARGE SCALE GENOMIC DNA]</scope>
    <source>
        <strain evidence="7 8">SaN35-3</strain>
    </source>
</reference>
<keyword evidence="8" id="KW-1185">Reference proteome</keyword>
<sequence length="148" mass="17508">MKNPSLVDDIVQDTCIKIYKYLQTHQMPDNIEAWVTTVAKNMATDHLRMVKRNIDLLEHMQEHCFEVNLQEYYRTPEANLLSKQTTSDIKEALDSFDQQTKVILLLRQQGYSYNDISQKINLPLNTIKTKIHRGRRQLVTHLKEKECY</sequence>
<evidence type="ECO:0000313" key="7">
    <source>
        <dbReference type="EMBL" id="WLR41745.1"/>
    </source>
</evidence>
<organism evidence="7 8">
    <name type="scientific">Bacillus carboniphilus</name>
    <dbReference type="NCBI Taxonomy" id="86663"/>
    <lineage>
        <taxon>Bacteria</taxon>
        <taxon>Bacillati</taxon>
        <taxon>Bacillota</taxon>
        <taxon>Bacilli</taxon>
        <taxon>Bacillales</taxon>
        <taxon>Bacillaceae</taxon>
        <taxon>Bacillus</taxon>
    </lineage>
</organism>
<dbReference type="PANTHER" id="PTHR43133:SF60">
    <property type="entry name" value="RNA POLYMERASE SIGMA FACTOR SIGV"/>
    <property type="match status" value="1"/>
</dbReference>
<dbReference type="InterPro" id="IPR007627">
    <property type="entry name" value="RNA_pol_sigma70_r2"/>
</dbReference>
<keyword evidence="2" id="KW-0805">Transcription regulation</keyword>
<dbReference type="InterPro" id="IPR013324">
    <property type="entry name" value="RNA_pol_sigma_r3/r4-like"/>
</dbReference>
<evidence type="ECO:0000256" key="3">
    <source>
        <dbReference type="ARBA" id="ARBA00023082"/>
    </source>
</evidence>